<keyword evidence="4" id="KW-0663">Pyridoxal phosphate</keyword>
<evidence type="ECO:0000256" key="2">
    <source>
        <dbReference type="ARBA" id="ARBA00003788"/>
    </source>
</evidence>
<comment type="catalytic activity">
    <reaction evidence="6">
        <text>N(6)-[(R)-lipoyl]-L-lysyl-[glycine-cleavage complex H protein] + glycine + H(+) = N(6)-[(R)-S(8)-aminomethyldihydrolipoyl]-L-lysyl-[glycine-cleavage complex H protein] + CO2</text>
        <dbReference type="Rhea" id="RHEA:24304"/>
        <dbReference type="Rhea" id="RHEA-COMP:10494"/>
        <dbReference type="Rhea" id="RHEA-COMP:10495"/>
        <dbReference type="ChEBI" id="CHEBI:15378"/>
        <dbReference type="ChEBI" id="CHEBI:16526"/>
        <dbReference type="ChEBI" id="CHEBI:57305"/>
        <dbReference type="ChEBI" id="CHEBI:83099"/>
        <dbReference type="ChEBI" id="CHEBI:83143"/>
        <dbReference type="EC" id="1.4.4.2"/>
    </reaction>
</comment>
<evidence type="ECO:0000256" key="4">
    <source>
        <dbReference type="ARBA" id="ARBA00022898"/>
    </source>
</evidence>
<dbReference type="EC" id="1.4.4.2" evidence="3"/>
<keyword evidence="10" id="KW-1185">Reference proteome</keyword>
<protein>
    <recommendedName>
        <fullName evidence="3">glycine dehydrogenase (aminomethyl-transferring)</fullName>
        <ecNumber evidence="3">1.4.4.2</ecNumber>
    </recommendedName>
</protein>
<dbReference type="PANTHER" id="PTHR11773">
    <property type="entry name" value="GLYCINE DEHYDROGENASE, DECARBOXYLATING"/>
    <property type="match status" value="1"/>
</dbReference>
<reference evidence="9 10" key="1">
    <citation type="submission" date="2023-10" db="EMBL/GenBank/DDBJ databases">
        <title>Rubellicoccus peritrichatus gen. nov., sp. nov., isolated from an algae of coral reef tank.</title>
        <authorList>
            <person name="Luo J."/>
        </authorList>
    </citation>
    <scope>NUCLEOTIDE SEQUENCE [LARGE SCALE GENOMIC DNA]</scope>
    <source>
        <strain evidence="9 10">CR14</strain>
    </source>
</reference>
<gene>
    <name evidence="9" type="primary">gcvPB</name>
    <name evidence="9" type="ORF">RZN69_08375</name>
</gene>
<evidence type="ECO:0000313" key="9">
    <source>
        <dbReference type="EMBL" id="WOO43107.1"/>
    </source>
</evidence>
<evidence type="ECO:0000313" key="10">
    <source>
        <dbReference type="Proteomes" id="UP001304300"/>
    </source>
</evidence>
<dbReference type="GO" id="GO:0019464">
    <property type="term" value="P:glycine decarboxylation via glycine cleavage system"/>
    <property type="evidence" value="ECO:0007669"/>
    <property type="project" value="TreeGrafter"/>
</dbReference>
<evidence type="ECO:0000259" key="8">
    <source>
        <dbReference type="Pfam" id="PF21478"/>
    </source>
</evidence>
<dbReference type="EMBL" id="CP136920">
    <property type="protein sequence ID" value="WOO43107.1"/>
    <property type="molecule type" value="Genomic_DNA"/>
</dbReference>
<dbReference type="AlphaFoldDB" id="A0AAQ3LCY3"/>
<dbReference type="Proteomes" id="UP001304300">
    <property type="component" value="Chromosome"/>
</dbReference>
<dbReference type="SUPFAM" id="SSF53383">
    <property type="entry name" value="PLP-dependent transferases"/>
    <property type="match status" value="2"/>
</dbReference>
<feature type="domain" description="Glycine cleavage system P-protein N-terminal" evidence="7">
    <location>
        <begin position="14"/>
        <end position="462"/>
    </location>
</feature>
<dbReference type="KEGG" id="puo:RZN69_08375"/>
<dbReference type="NCBIfam" id="NF003346">
    <property type="entry name" value="PRK04366.1"/>
    <property type="match status" value="1"/>
</dbReference>
<dbReference type="Pfam" id="PF21478">
    <property type="entry name" value="GcvP2_C"/>
    <property type="match status" value="1"/>
</dbReference>
<dbReference type="GO" id="GO:0016594">
    <property type="term" value="F:glycine binding"/>
    <property type="evidence" value="ECO:0007669"/>
    <property type="project" value="TreeGrafter"/>
</dbReference>
<accession>A0AAQ3LCY3</accession>
<dbReference type="InterPro" id="IPR015424">
    <property type="entry name" value="PyrdxlP-dep_Trfase"/>
</dbReference>
<dbReference type="InterPro" id="IPR020581">
    <property type="entry name" value="GDC_P"/>
</dbReference>
<evidence type="ECO:0000256" key="1">
    <source>
        <dbReference type="ARBA" id="ARBA00001933"/>
    </source>
</evidence>
<dbReference type="GO" id="GO:0030170">
    <property type="term" value="F:pyridoxal phosphate binding"/>
    <property type="evidence" value="ECO:0007669"/>
    <property type="project" value="TreeGrafter"/>
</dbReference>
<dbReference type="Gene3D" id="3.90.1150.10">
    <property type="entry name" value="Aspartate Aminotransferase, domain 1"/>
    <property type="match status" value="2"/>
</dbReference>
<dbReference type="RefSeq" id="WP_317835645.1">
    <property type="nucleotide sequence ID" value="NZ_CP136920.1"/>
</dbReference>
<comment type="function">
    <text evidence="2">The glycine cleavage system catalyzes the degradation of glycine. The P protein binds the alpha-amino group of glycine through its pyridoxal phosphate cofactor; CO(2) is released and the remaining methylamine moiety is then transferred to the lipoamide cofactor of the H protein.</text>
</comment>
<comment type="cofactor">
    <cofactor evidence="1">
        <name>pyridoxal 5'-phosphate</name>
        <dbReference type="ChEBI" id="CHEBI:597326"/>
    </cofactor>
</comment>
<feature type="domain" description="Glycine dehydrogenase C-terminal" evidence="8">
    <location>
        <begin position="803"/>
        <end position="914"/>
    </location>
</feature>
<dbReference type="InterPro" id="IPR049316">
    <property type="entry name" value="GDC-P_C"/>
</dbReference>
<evidence type="ECO:0000259" key="7">
    <source>
        <dbReference type="Pfam" id="PF02347"/>
    </source>
</evidence>
<dbReference type="InterPro" id="IPR015422">
    <property type="entry name" value="PyrdxlP-dep_Trfase_small"/>
</dbReference>
<dbReference type="InterPro" id="IPR015421">
    <property type="entry name" value="PyrdxlP-dep_Trfase_major"/>
</dbReference>
<organism evidence="9 10">
    <name type="scientific">Rubellicoccus peritrichatus</name>
    <dbReference type="NCBI Taxonomy" id="3080537"/>
    <lineage>
        <taxon>Bacteria</taxon>
        <taxon>Pseudomonadati</taxon>
        <taxon>Verrucomicrobiota</taxon>
        <taxon>Opitutia</taxon>
        <taxon>Puniceicoccales</taxon>
        <taxon>Cerasicoccaceae</taxon>
        <taxon>Rubellicoccus</taxon>
    </lineage>
</organism>
<sequence>MPFLNDNHRESARHYIPASESDINEMLGAIGASSLKDLFSHIPEDAFFGDLPDVPEELDYDAAMKHLEALSKKNDSALSFIGDGLPDFAQHEIVEHVANIRNLTTAYTPYQPERSQGTLLTHWIYQCLMSKLTGFEAINSSLYERSTALFEAICTAIRLKKKADSALISEGIYPGDREVLETLVADTDIQLEWVPLDPATGQTDLTALKSKAAEMGDRLAAIAFPQVNSLGILEEVDALTDAISESGALSIAVIDPMLLATGGLKRPVDYGQNGADLIVGEGQHLAIEANFGGPGLGVFGVRHNDKTKNHVRATPGRFVGLAKDESGRECRVMVLSTREQHIRKDKATSNICSNQAFLATLAGAALLAKGESGMAHSLQTARNNALEFAKACGAKLAFPQAHFYNEVLLEVDDPAALLADAEKKGILAGIDVSDRLVGGRKLLKVSFNDKQSSDDVKKLTALFDGESSVVESIPPTLLRAEPAGLPEFGLAEVKRYYEQLGELNVSPDDGCYPLGSCTMKYNPYLNDWAAGLAGFTGAHPQAPESAVQGSLEILYETQEWFKAITGLPGLTTQPVAGAQGELVGIKLFQAYHRDRGEAHRDVIFIPKSSHGTNFATATMAGMASRTIDGKKHGIVLLESNSIGEIDIADFEAKLDEYGPRLCGVMITNPNTCGLFETRFKEIADKVHAAGGLVYMDGANMNAVAGWLNLDKLGVDAVHNNLHKTWTIPHGGGGPGDAIVAVSEKLVDFLPGRQVVKAVDGTFSTIRTPKSIGSFHRHWGNFAHKVRCYAYLLRLGKEGIPRMSAVAVLASRYLFSKLKTAYPTLPAGSDDAPRMHEFILTLTEDDFKRIEEAGVPRALAITRVGKLFLDYGFHAPTVAWPETFGLMIEPTESYTMAELDRFAEAVTQIGKTIRENPGVLNGAPYFTPVDRVDEVSANRSLQLHESLEKLPEINPNRISPVELARMPLEEITERIGQACAV</sequence>
<name>A0AAQ3LCY3_9BACT</name>
<dbReference type="InterPro" id="IPR049315">
    <property type="entry name" value="GDC-P_N"/>
</dbReference>
<proteinExistence type="predicted"/>
<evidence type="ECO:0000256" key="6">
    <source>
        <dbReference type="ARBA" id="ARBA00049026"/>
    </source>
</evidence>
<dbReference type="GO" id="GO:0005960">
    <property type="term" value="C:glycine cleavage complex"/>
    <property type="evidence" value="ECO:0007669"/>
    <property type="project" value="TreeGrafter"/>
</dbReference>
<dbReference type="GO" id="GO:0004375">
    <property type="term" value="F:glycine dehydrogenase (decarboxylating) activity"/>
    <property type="evidence" value="ECO:0007669"/>
    <property type="project" value="UniProtKB-EC"/>
</dbReference>
<evidence type="ECO:0000256" key="5">
    <source>
        <dbReference type="ARBA" id="ARBA00023002"/>
    </source>
</evidence>
<dbReference type="Pfam" id="PF02347">
    <property type="entry name" value="GDC-P"/>
    <property type="match status" value="1"/>
</dbReference>
<dbReference type="PANTHER" id="PTHR11773:SF1">
    <property type="entry name" value="GLYCINE DEHYDROGENASE (DECARBOXYLATING), MITOCHONDRIAL"/>
    <property type="match status" value="1"/>
</dbReference>
<dbReference type="Gene3D" id="3.40.640.10">
    <property type="entry name" value="Type I PLP-dependent aspartate aminotransferase-like (Major domain)"/>
    <property type="match status" value="2"/>
</dbReference>
<keyword evidence="5 9" id="KW-0560">Oxidoreductase</keyword>
<evidence type="ECO:0000256" key="3">
    <source>
        <dbReference type="ARBA" id="ARBA00012134"/>
    </source>
</evidence>
<dbReference type="GO" id="GO:0005829">
    <property type="term" value="C:cytosol"/>
    <property type="evidence" value="ECO:0007669"/>
    <property type="project" value="TreeGrafter"/>
</dbReference>